<protein>
    <submittedName>
        <fullName evidence="1">Uncharacterized protein</fullName>
    </submittedName>
</protein>
<evidence type="ECO:0000313" key="2">
    <source>
        <dbReference type="Proteomes" id="UP000023152"/>
    </source>
</evidence>
<proteinExistence type="predicted"/>
<sequence>MVFSLLGGIPVSPSKHTTTSYIEKIIYKKKNIQTFVFSFAHCIDFNPSFLDIFFCGSGEINETLFSGRGKSYYKHTTDYYVLKKEKNNQTFMAYTHIILSHFYLFFFFKKPTKTKYVHIFIYTYILLLKIDQTKKNNLYLEEMQVVEVVDSILVRVFCLGGLALREIGGVSTLWDIVVETCNVASYSNCQMKWLCIVFFGRSRAFIKYLFGKLHSQYFHCVWVASHPHHEEF</sequence>
<dbReference type="Proteomes" id="UP000023152">
    <property type="component" value="Unassembled WGS sequence"/>
</dbReference>
<evidence type="ECO:0000313" key="1">
    <source>
        <dbReference type="EMBL" id="ETN97498.1"/>
    </source>
</evidence>
<gene>
    <name evidence="1" type="ORF">RFI_40031</name>
</gene>
<name>X6L7Z0_RETFI</name>
<comment type="caution">
    <text evidence="1">The sequence shown here is derived from an EMBL/GenBank/DDBJ whole genome shotgun (WGS) entry which is preliminary data.</text>
</comment>
<dbReference type="AlphaFoldDB" id="X6L7Z0"/>
<accession>X6L7Z0</accession>
<reference evidence="1 2" key="1">
    <citation type="journal article" date="2013" name="Curr. Biol.">
        <title>The Genome of the Foraminiferan Reticulomyxa filosa.</title>
        <authorList>
            <person name="Glockner G."/>
            <person name="Hulsmann N."/>
            <person name="Schleicher M."/>
            <person name="Noegel A.A."/>
            <person name="Eichinger L."/>
            <person name="Gallinger C."/>
            <person name="Pawlowski J."/>
            <person name="Sierra R."/>
            <person name="Euteneuer U."/>
            <person name="Pillet L."/>
            <person name="Moustafa A."/>
            <person name="Platzer M."/>
            <person name="Groth M."/>
            <person name="Szafranski K."/>
            <person name="Schliwa M."/>
        </authorList>
    </citation>
    <scope>NUCLEOTIDE SEQUENCE [LARGE SCALE GENOMIC DNA]</scope>
</reference>
<keyword evidence="2" id="KW-1185">Reference proteome</keyword>
<feature type="non-terminal residue" evidence="1">
    <location>
        <position position="232"/>
    </location>
</feature>
<organism evidence="1 2">
    <name type="scientific">Reticulomyxa filosa</name>
    <dbReference type="NCBI Taxonomy" id="46433"/>
    <lineage>
        <taxon>Eukaryota</taxon>
        <taxon>Sar</taxon>
        <taxon>Rhizaria</taxon>
        <taxon>Retaria</taxon>
        <taxon>Foraminifera</taxon>
        <taxon>Monothalamids</taxon>
        <taxon>Reticulomyxidae</taxon>
        <taxon>Reticulomyxa</taxon>
    </lineage>
</organism>
<dbReference type="EMBL" id="ASPP01049514">
    <property type="protein sequence ID" value="ETN97498.1"/>
    <property type="molecule type" value="Genomic_DNA"/>
</dbReference>